<keyword evidence="7" id="KW-1185">Reference proteome</keyword>
<comment type="similarity">
    <text evidence="1">Belongs to the proteasome inhibitor PI31 family.</text>
</comment>
<dbReference type="Gene3D" id="3.40.1000.30">
    <property type="match status" value="1"/>
</dbReference>
<proteinExistence type="inferred from homology"/>
<dbReference type="AlphaFoldDB" id="A0A182JA66"/>
<evidence type="ECO:0000256" key="1">
    <source>
        <dbReference type="ARBA" id="ARBA00006405"/>
    </source>
</evidence>
<evidence type="ECO:0000313" key="7">
    <source>
        <dbReference type="Proteomes" id="UP000075880"/>
    </source>
</evidence>
<protein>
    <recommendedName>
        <fullName evidence="2">Proteasome inhibitor PI31 subunit</fullName>
    </recommendedName>
</protein>
<organism evidence="6">
    <name type="scientific">Anopheles atroparvus</name>
    <name type="common">European mosquito</name>
    <dbReference type="NCBI Taxonomy" id="41427"/>
    <lineage>
        <taxon>Eukaryota</taxon>
        <taxon>Metazoa</taxon>
        <taxon>Ecdysozoa</taxon>
        <taxon>Arthropoda</taxon>
        <taxon>Hexapoda</taxon>
        <taxon>Insecta</taxon>
        <taxon>Pterygota</taxon>
        <taxon>Neoptera</taxon>
        <taxon>Endopterygota</taxon>
        <taxon>Diptera</taxon>
        <taxon>Nematocera</taxon>
        <taxon>Culicoidea</taxon>
        <taxon>Culicidae</taxon>
        <taxon>Anophelinae</taxon>
        <taxon>Anopheles</taxon>
    </lineage>
</organism>
<evidence type="ECO:0000256" key="3">
    <source>
        <dbReference type="ARBA" id="ARBA00022942"/>
    </source>
</evidence>
<feature type="region of interest" description="Disordered" evidence="4">
    <location>
        <begin position="145"/>
        <end position="178"/>
    </location>
</feature>
<dbReference type="OrthoDB" id="68090at2759"/>
<dbReference type="Pfam" id="PF11566">
    <property type="entry name" value="PI31_Prot_N"/>
    <property type="match status" value="1"/>
</dbReference>
<dbReference type="GO" id="GO:0004866">
    <property type="term" value="F:endopeptidase inhibitor activity"/>
    <property type="evidence" value="ECO:0007669"/>
    <property type="project" value="InterPro"/>
</dbReference>
<keyword evidence="3" id="KW-0647">Proteasome</keyword>
<dbReference type="GO" id="GO:0070628">
    <property type="term" value="F:proteasome binding"/>
    <property type="evidence" value="ECO:0007669"/>
    <property type="project" value="InterPro"/>
</dbReference>
<feature type="region of interest" description="Disordered" evidence="4">
    <location>
        <begin position="214"/>
        <end position="258"/>
    </location>
</feature>
<reference evidence="6" key="2">
    <citation type="submission" date="2022-08" db="UniProtKB">
        <authorList>
            <consortium name="EnsemblMetazoa"/>
        </authorList>
    </citation>
    <scope>IDENTIFICATION</scope>
    <source>
        <strain evidence="6">EBRO</strain>
    </source>
</reference>
<evidence type="ECO:0000313" key="6">
    <source>
        <dbReference type="EnsemblMetazoa" id="AATE014254-PA.1"/>
    </source>
</evidence>
<dbReference type="GO" id="GO:0000502">
    <property type="term" value="C:proteasome complex"/>
    <property type="evidence" value="ECO:0007669"/>
    <property type="project" value="UniProtKB-KW"/>
</dbReference>
<dbReference type="InterPro" id="IPR045128">
    <property type="entry name" value="PI31-like"/>
</dbReference>
<dbReference type="Proteomes" id="UP000075880">
    <property type="component" value="Unassembled WGS sequence"/>
</dbReference>
<dbReference type="EnsemblMetazoa" id="ENSAATROPT007493">
    <property type="protein sequence ID" value="ENSAATROPP006714"/>
    <property type="gene ID" value="ENSAATROPG006102"/>
</dbReference>
<dbReference type="EnsemblMetazoa" id="AATE014254-RA">
    <property type="protein sequence ID" value="AATE014254-PA.1"/>
    <property type="gene ID" value="AATE014254"/>
</dbReference>
<dbReference type="InterPro" id="IPR021625">
    <property type="entry name" value="PI31_Prot_N"/>
</dbReference>
<dbReference type="PANTHER" id="PTHR13266:SF1">
    <property type="entry name" value="PROTEASOME INHIBITOR PI31 SUBUNIT"/>
    <property type="match status" value="1"/>
</dbReference>
<dbReference type="GO" id="GO:0043161">
    <property type="term" value="P:proteasome-mediated ubiquitin-dependent protein catabolic process"/>
    <property type="evidence" value="ECO:0007669"/>
    <property type="project" value="InterPro"/>
</dbReference>
<evidence type="ECO:0000256" key="2">
    <source>
        <dbReference type="ARBA" id="ARBA00015575"/>
    </source>
</evidence>
<sequence>MAESDLYGLAMLWELEKGHVGTKSDLLMVFVHWYLTKNNFRNVGVGDDKTLNDQIQRSELLPEGWNGSNETYALRYAIGNELYILHGTVSNDTMILNLLQVKTLKVSNAAFDLNTTIRAVTGDSVETLITDIDKQVLRLRNELKNPIMEGASPSAGTQTDRPEAESSLPRNNPLRAEQRINDPMQRFVGRGDLDPLGRLGGGMLMENPRNAFPNLGNLGGLPQPRPRFDPFGPNVNRLNRPGPDNDHLPPPGYDDMFM</sequence>
<name>A0A182JA66_ANOAO</name>
<dbReference type="PANTHER" id="PTHR13266">
    <property type="entry name" value="PROTEASOME INHIBITOR"/>
    <property type="match status" value="1"/>
</dbReference>
<accession>A0A182JA66</accession>
<reference evidence="7" key="1">
    <citation type="submission" date="2021-09" db="EMBL/GenBank/DDBJ databases">
        <authorList>
            <consortium name="Infravec"/>
            <person name="Campbell I L."/>
            <person name="Maslen G."/>
            <person name="Yates A."/>
        </authorList>
    </citation>
    <scope>NUCLEOTIDE SEQUENCE [LARGE SCALE GENOMIC DNA]</scope>
    <source>
        <strain evidence="7">Infravec2 EBRE</strain>
    </source>
</reference>
<evidence type="ECO:0000259" key="5">
    <source>
        <dbReference type="Pfam" id="PF11566"/>
    </source>
</evidence>
<dbReference type="VEuPathDB" id="VectorBase:AATE014254"/>
<evidence type="ECO:0000256" key="4">
    <source>
        <dbReference type="SAM" id="MobiDB-lite"/>
    </source>
</evidence>
<dbReference type="STRING" id="41427.A0A182JA66"/>
<feature type="domain" description="PI31 proteasome regulator N-terminal" evidence="5">
    <location>
        <begin position="20"/>
        <end position="121"/>
    </location>
</feature>